<reference evidence="1" key="1">
    <citation type="submission" date="2020-07" db="EMBL/GenBank/DDBJ databases">
        <title>Multicomponent nature underlies the extraordinary mechanical properties of spider dragline silk.</title>
        <authorList>
            <person name="Kono N."/>
            <person name="Nakamura H."/>
            <person name="Mori M."/>
            <person name="Yoshida Y."/>
            <person name="Ohtoshi R."/>
            <person name="Malay A.D."/>
            <person name="Moran D.A.P."/>
            <person name="Tomita M."/>
            <person name="Numata K."/>
            <person name="Arakawa K."/>
        </authorList>
    </citation>
    <scope>NUCLEOTIDE SEQUENCE</scope>
</reference>
<dbReference type="EMBL" id="BMAO01017863">
    <property type="protein sequence ID" value="GFR18955.1"/>
    <property type="molecule type" value="Genomic_DNA"/>
</dbReference>
<keyword evidence="2" id="KW-1185">Reference proteome</keyword>
<accession>A0A8X6LR43</accession>
<dbReference type="Proteomes" id="UP000887116">
    <property type="component" value="Unassembled WGS sequence"/>
</dbReference>
<dbReference type="AlphaFoldDB" id="A0A8X6LR43"/>
<name>A0A8X6LR43_TRICU</name>
<comment type="caution">
    <text evidence="1">The sequence shown here is derived from an EMBL/GenBank/DDBJ whole genome shotgun (WGS) entry which is preliminary data.</text>
</comment>
<sequence>MQISLASSALRNTLTQIVTTPIPTFKSPNILSESHSWVKVVTSADLPSREGSSLLWAILCVSAIVFYPLDDVRLTMGNPRGRVAENNARCPCPFVGKVISGFRKRKNGARDWHDPVV</sequence>
<gene>
    <name evidence="1" type="ORF">TNCT_486131</name>
</gene>
<organism evidence="1 2">
    <name type="scientific">Trichonephila clavata</name>
    <name type="common">Joro spider</name>
    <name type="synonym">Nephila clavata</name>
    <dbReference type="NCBI Taxonomy" id="2740835"/>
    <lineage>
        <taxon>Eukaryota</taxon>
        <taxon>Metazoa</taxon>
        <taxon>Ecdysozoa</taxon>
        <taxon>Arthropoda</taxon>
        <taxon>Chelicerata</taxon>
        <taxon>Arachnida</taxon>
        <taxon>Araneae</taxon>
        <taxon>Araneomorphae</taxon>
        <taxon>Entelegynae</taxon>
        <taxon>Araneoidea</taxon>
        <taxon>Nephilidae</taxon>
        <taxon>Trichonephila</taxon>
    </lineage>
</organism>
<proteinExistence type="predicted"/>
<evidence type="ECO:0000313" key="1">
    <source>
        <dbReference type="EMBL" id="GFR18955.1"/>
    </source>
</evidence>
<protein>
    <submittedName>
        <fullName evidence="1">Uncharacterized protein</fullName>
    </submittedName>
</protein>
<evidence type="ECO:0000313" key="2">
    <source>
        <dbReference type="Proteomes" id="UP000887116"/>
    </source>
</evidence>